<evidence type="ECO:0000313" key="2">
    <source>
        <dbReference type="EMBL" id="SMA49352.1"/>
    </source>
</evidence>
<proteinExistence type="predicted"/>
<keyword evidence="1" id="KW-0802">TPR repeat</keyword>
<evidence type="ECO:0000313" key="3">
    <source>
        <dbReference type="Proteomes" id="UP000196573"/>
    </source>
</evidence>
<sequence length="165" mass="17802">MGVLRDVLGALGGDHRLLGRLQDGVTIAQCKNIPDEVLEGIYAQGYGHYQSGNMQEAHNLFLYLSFHDHTNPRFLAAFGASCFKLGKADQAAEVLKSALDMNPSDPGPALNLAQTLESLGQHDKARDALLHVCAVSKGKDNYQPLMAMAEGMLERLPVQTAGRGE</sequence>
<dbReference type="PROSITE" id="PS50005">
    <property type="entry name" value="TPR"/>
    <property type="match status" value="1"/>
</dbReference>
<dbReference type="InterPro" id="IPR011990">
    <property type="entry name" value="TPR-like_helical_dom_sf"/>
</dbReference>
<dbReference type="Pfam" id="PF14559">
    <property type="entry name" value="TPR_19"/>
    <property type="match status" value="1"/>
</dbReference>
<feature type="repeat" description="TPR" evidence="1">
    <location>
        <begin position="72"/>
        <end position="105"/>
    </location>
</feature>
<dbReference type="Proteomes" id="UP000196573">
    <property type="component" value="Unassembled WGS sequence"/>
</dbReference>
<gene>
    <name evidence="2" type="primary">sicA_2</name>
    <name evidence="2" type="ORF">EHSB41UT_03199</name>
</gene>
<dbReference type="PRINTS" id="PR01595">
    <property type="entry name" value="SYCDCHAPRONE"/>
</dbReference>
<dbReference type="InterPro" id="IPR005415">
    <property type="entry name" value="T3SS_Ca_resp_chp_LcrH/SycD"/>
</dbReference>
<dbReference type="AlphaFoldDB" id="A0A1X7AMA2"/>
<name>A0A1X7AMA2_9GAMM</name>
<organism evidence="2 3">
    <name type="scientific">Parendozoicomonas haliclonae</name>
    <dbReference type="NCBI Taxonomy" id="1960125"/>
    <lineage>
        <taxon>Bacteria</taxon>
        <taxon>Pseudomonadati</taxon>
        <taxon>Pseudomonadota</taxon>
        <taxon>Gammaproteobacteria</taxon>
        <taxon>Oceanospirillales</taxon>
        <taxon>Endozoicomonadaceae</taxon>
        <taxon>Parendozoicomonas</taxon>
    </lineage>
</organism>
<accession>A0A1X7AMA2</accession>
<protein>
    <submittedName>
        <fullName evidence="2">Chaperone protein SicA</fullName>
    </submittedName>
</protein>
<dbReference type="SUPFAM" id="SSF48452">
    <property type="entry name" value="TPR-like"/>
    <property type="match status" value="1"/>
</dbReference>
<dbReference type="OrthoDB" id="8591320at2"/>
<evidence type="ECO:0000256" key="1">
    <source>
        <dbReference type="PROSITE-ProRule" id="PRU00339"/>
    </source>
</evidence>
<dbReference type="EMBL" id="FWPT01000007">
    <property type="protein sequence ID" value="SMA49352.1"/>
    <property type="molecule type" value="Genomic_DNA"/>
</dbReference>
<dbReference type="Gene3D" id="1.25.40.10">
    <property type="entry name" value="Tetratricopeptide repeat domain"/>
    <property type="match status" value="1"/>
</dbReference>
<dbReference type="InterPro" id="IPR019734">
    <property type="entry name" value="TPR_rpt"/>
</dbReference>
<keyword evidence="3" id="KW-1185">Reference proteome</keyword>
<dbReference type="RefSeq" id="WP_087111657.1">
    <property type="nucleotide sequence ID" value="NZ_CBCSCN010000007.1"/>
</dbReference>
<reference evidence="2 3" key="1">
    <citation type="submission" date="2017-03" db="EMBL/GenBank/DDBJ databases">
        <authorList>
            <person name="Afonso C.L."/>
            <person name="Miller P.J."/>
            <person name="Scott M.A."/>
            <person name="Spackman E."/>
            <person name="Goraichik I."/>
            <person name="Dimitrov K.M."/>
            <person name="Suarez D.L."/>
            <person name="Swayne D.E."/>
        </authorList>
    </citation>
    <scope>NUCLEOTIDE SEQUENCE [LARGE SCALE GENOMIC DNA]</scope>
    <source>
        <strain evidence="2">SB41UT1</strain>
    </source>
</reference>